<dbReference type="Pfam" id="PF05362">
    <property type="entry name" value="Lon_C"/>
    <property type="match status" value="1"/>
</dbReference>
<dbReference type="SUPFAM" id="SSF54211">
    <property type="entry name" value="Ribosomal protein S5 domain 2-like"/>
    <property type="match status" value="1"/>
</dbReference>
<dbReference type="InterPro" id="IPR014721">
    <property type="entry name" value="Ribsml_uS5_D2-typ_fold_subgr"/>
</dbReference>
<evidence type="ECO:0000256" key="1">
    <source>
        <dbReference type="ARBA" id="ARBA00022670"/>
    </source>
</evidence>
<dbReference type="EC" id="3.4.21.53" evidence="2"/>
<comment type="catalytic activity">
    <reaction evidence="2">
        <text>Hydrolysis of proteins in presence of ATP.</text>
        <dbReference type="EC" id="3.4.21.53"/>
    </reaction>
</comment>
<dbReference type="RefSeq" id="WP_284257052.1">
    <property type="nucleotide sequence ID" value="NZ_BSOS01000017.1"/>
</dbReference>
<dbReference type="GO" id="GO:0006508">
    <property type="term" value="P:proteolysis"/>
    <property type="evidence" value="ECO:0007669"/>
    <property type="project" value="UniProtKB-KW"/>
</dbReference>
<dbReference type="PROSITE" id="PS51786">
    <property type="entry name" value="LON_PROTEOLYTIC"/>
    <property type="match status" value="1"/>
</dbReference>
<dbReference type="InterPro" id="IPR027417">
    <property type="entry name" value="P-loop_NTPase"/>
</dbReference>
<proteinExistence type="inferred from homology"/>
<accession>A0ABQ6A1P2</accession>
<keyword evidence="2" id="KW-0720">Serine protease</keyword>
<evidence type="ECO:0000259" key="4">
    <source>
        <dbReference type="PROSITE" id="PS51786"/>
    </source>
</evidence>
<dbReference type="Gene3D" id="3.40.50.300">
    <property type="entry name" value="P-loop containing nucleotide triphosphate hydrolases"/>
    <property type="match status" value="2"/>
</dbReference>
<keyword evidence="2" id="KW-0378">Hydrolase</keyword>
<dbReference type="PANTHER" id="PTHR10046">
    <property type="entry name" value="ATP DEPENDENT LON PROTEASE FAMILY MEMBER"/>
    <property type="match status" value="1"/>
</dbReference>
<name>A0ABQ6A1P2_9PROT</name>
<dbReference type="InterPro" id="IPR020568">
    <property type="entry name" value="Ribosomal_Su5_D2-typ_SF"/>
</dbReference>
<dbReference type="InterPro" id="IPR041699">
    <property type="entry name" value="AAA_32"/>
</dbReference>
<comment type="caution">
    <text evidence="5">The sequence shown here is derived from an EMBL/GenBank/DDBJ whole genome shotgun (WGS) entry which is preliminary data.</text>
</comment>
<gene>
    <name evidence="5" type="ORF">GCM10010909_10500</name>
</gene>
<dbReference type="SUPFAM" id="SSF52540">
    <property type="entry name" value="P-loop containing nucleoside triphosphate hydrolases"/>
    <property type="match status" value="1"/>
</dbReference>
<feature type="compositionally biased region" description="Pro residues" evidence="3">
    <location>
        <begin position="807"/>
        <end position="825"/>
    </location>
</feature>
<dbReference type="InterPro" id="IPR008269">
    <property type="entry name" value="Lon_proteolytic"/>
</dbReference>
<dbReference type="InterPro" id="IPR046844">
    <property type="entry name" value="Lon-like_helical"/>
</dbReference>
<organism evidence="5 6">
    <name type="scientific">Acidocella aquatica</name>
    <dbReference type="NCBI Taxonomy" id="1922313"/>
    <lineage>
        <taxon>Bacteria</taxon>
        <taxon>Pseudomonadati</taxon>
        <taxon>Pseudomonadota</taxon>
        <taxon>Alphaproteobacteria</taxon>
        <taxon>Acetobacterales</taxon>
        <taxon>Acidocellaceae</taxon>
        <taxon>Acidocella</taxon>
    </lineage>
</organism>
<dbReference type="Proteomes" id="UP001156641">
    <property type="component" value="Unassembled WGS sequence"/>
</dbReference>
<feature type="active site" evidence="2">
    <location>
        <position position="704"/>
    </location>
</feature>
<evidence type="ECO:0000256" key="3">
    <source>
        <dbReference type="SAM" id="MobiDB-lite"/>
    </source>
</evidence>
<keyword evidence="6" id="KW-1185">Reference proteome</keyword>
<dbReference type="GO" id="GO:0008233">
    <property type="term" value="F:peptidase activity"/>
    <property type="evidence" value="ECO:0007669"/>
    <property type="project" value="UniProtKB-KW"/>
</dbReference>
<keyword evidence="1 2" id="KW-0645">Protease</keyword>
<sequence length="825" mass="89809">MPTETRAVLPSLAVAPALLRRPANLAALTFKTTAECPPMDGFTGQKRALDAVRFGSRVSKPGFNLFAIGAPGARMQQSVETMLASARADRPAPSDWVYVHNFAAPHRPTAIGLPAGRAPLFQKAMHELIEDLKSALPMAFESEDYQKRRSAVDEVFQKKQADAFTALRDKAEAAQLVLLRTPLGFAFAPAKNGTVISPDEFRTWDEAKQREVQKTIEALEPELEHIMHQFPAWEKVRREEVRKLNRDTASLTIAPLIEDAKTKFADMPQVSAHLEAVRADLIENIGMFIVKPEGEEAQSAAMGPGGPFDRYEVNVMVSHDATATGAPIVQEMHPTLGHLTGRIEYMSQQGALLTNFRLIKPGAMHRANGGYLLLDVRSLLTEPFSWTALKRLLKQGEIVIEDVNHFLGLTSTVTLEPDPIPLDLKIVLFGDRMLYYMLAMYDPELTEHFKVLADFEDDFDRSEANEMAMAHIIANLAYEDKLRPLECEAVGLIIEQAARMAENSGKLSLLTGELRDLIIEADFRAGEAGRTVTTRADVQKALDEQIRRAARLRDRSQESILREIALIDTQGARTGQINGLSVLQLGGFAFGRPSRITCRVRPGSGNVLDIERETKLGGPIHSKGVLILSGFLAGRFALDTSMSLYASLVMEQSYGGVEGDSASSAELYTLLSALADVPLRQDIAVTGSINQQGEIQAIGGANEKIEGFFDICAKRGLTGTQGVAIPKSNVQHLMLRQDVVEACEQGRFTIYAIGTADEGIALLTGIAAGERGADGRFTSGSVNAKVEDRLRAFASIRQHFGDSKPPAAAPEPVPAAPPAPPPVAP</sequence>
<protein>
    <recommendedName>
        <fullName evidence="2">endopeptidase La</fullName>
        <ecNumber evidence="2">3.4.21.53</ecNumber>
    </recommendedName>
</protein>
<dbReference type="InterPro" id="IPR046843">
    <property type="entry name" value="LonB_AAA-LID"/>
</dbReference>
<reference evidence="6" key="1">
    <citation type="journal article" date="2019" name="Int. J. Syst. Evol. Microbiol.">
        <title>The Global Catalogue of Microorganisms (GCM) 10K type strain sequencing project: providing services to taxonomists for standard genome sequencing and annotation.</title>
        <authorList>
            <consortium name="The Broad Institute Genomics Platform"/>
            <consortium name="The Broad Institute Genome Sequencing Center for Infectious Disease"/>
            <person name="Wu L."/>
            <person name="Ma J."/>
        </authorList>
    </citation>
    <scope>NUCLEOTIDE SEQUENCE [LARGE SCALE GENOMIC DNA]</scope>
    <source>
        <strain evidence="6">NBRC 112502</strain>
    </source>
</reference>
<dbReference type="Pfam" id="PF20437">
    <property type="entry name" value="LonC_helical"/>
    <property type="match status" value="1"/>
</dbReference>
<evidence type="ECO:0000313" key="5">
    <source>
        <dbReference type="EMBL" id="GLR66370.1"/>
    </source>
</evidence>
<dbReference type="Pfam" id="PF20436">
    <property type="entry name" value="LonB_AAA-LID"/>
    <property type="match status" value="1"/>
</dbReference>
<feature type="domain" description="Lon proteolytic" evidence="4">
    <location>
        <begin position="571"/>
        <end position="766"/>
    </location>
</feature>
<evidence type="ECO:0000313" key="6">
    <source>
        <dbReference type="Proteomes" id="UP001156641"/>
    </source>
</evidence>
<dbReference type="Gene3D" id="3.30.230.10">
    <property type="match status" value="1"/>
</dbReference>
<comment type="similarity">
    <text evidence="2">Belongs to the peptidase S16 family.</text>
</comment>
<dbReference type="PRINTS" id="PR00830">
    <property type="entry name" value="ENDOLAPTASE"/>
</dbReference>
<dbReference type="Pfam" id="PF13654">
    <property type="entry name" value="AAA_32"/>
    <property type="match status" value="1"/>
</dbReference>
<feature type="active site" evidence="2">
    <location>
        <position position="661"/>
    </location>
</feature>
<evidence type="ECO:0000256" key="2">
    <source>
        <dbReference type="PROSITE-ProRule" id="PRU01122"/>
    </source>
</evidence>
<dbReference type="EMBL" id="BSOS01000017">
    <property type="protein sequence ID" value="GLR66370.1"/>
    <property type="molecule type" value="Genomic_DNA"/>
</dbReference>
<feature type="region of interest" description="Disordered" evidence="3">
    <location>
        <begin position="800"/>
        <end position="825"/>
    </location>
</feature>
<dbReference type="Gene3D" id="1.10.8.60">
    <property type="match status" value="1"/>
</dbReference>
<dbReference type="InterPro" id="IPR027065">
    <property type="entry name" value="Lon_Prtase"/>
</dbReference>